<sequence>MEDFLKDLDQFCGHLNTHQVHYLIVGGLAVNYHGFQRATGDIDIWYNPTAENYEQLMKAIELFGFETRDLEKQKHENTKQVIILPLDRFTIELLSMIDGKFSFDAAYQMADSMKVIDYDAKVINYDFLIQNKLMSRRPKDIEDIRQLEIRRPKQIRKE</sequence>
<organism evidence="1">
    <name type="scientific">uncultured bacterium BLR19</name>
    <dbReference type="NCBI Taxonomy" id="506519"/>
    <lineage>
        <taxon>Bacteria</taxon>
        <taxon>environmental samples</taxon>
    </lineage>
</organism>
<name>C0INZ1_9BACT</name>
<protein>
    <submittedName>
        <fullName evidence="1">Uncharacterized protein</fullName>
    </submittedName>
</protein>
<gene>
    <name evidence="1" type="ORF">AKSOIL_0319</name>
</gene>
<proteinExistence type="predicted"/>
<dbReference type="Pfam" id="PF09970">
    <property type="entry name" value="DUF2204"/>
    <property type="match status" value="1"/>
</dbReference>
<dbReference type="InterPro" id="IPR043519">
    <property type="entry name" value="NT_sf"/>
</dbReference>
<dbReference type="EMBL" id="EU408359">
    <property type="protein sequence ID" value="ACN58994.1"/>
    <property type="molecule type" value="Genomic_DNA"/>
</dbReference>
<evidence type="ECO:0000313" key="1">
    <source>
        <dbReference type="EMBL" id="ACN58994.1"/>
    </source>
</evidence>
<dbReference type="AlphaFoldDB" id="C0INZ1"/>
<reference evidence="1" key="1">
    <citation type="journal article" date="2009" name="ISME J.">
        <title>Functional metagenomics reveals diverse beta-lactamases in a remote Alaskan soil.</title>
        <authorList>
            <person name="Allen H.K."/>
            <person name="Moe L.A."/>
            <person name="Rodbumrer J."/>
            <person name="Gaarder A."/>
            <person name="Handelsman J."/>
        </authorList>
    </citation>
    <scope>NUCLEOTIDE SEQUENCE</scope>
</reference>
<dbReference type="InterPro" id="IPR018700">
    <property type="entry name" value="DUF2204"/>
</dbReference>
<dbReference type="Gene3D" id="3.30.460.40">
    <property type="match status" value="1"/>
</dbReference>
<accession>C0INZ1</accession>
<dbReference type="SUPFAM" id="SSF81301">
    <property type="entry name" value="Nucleotidyltransferase"/>
    <property type="match status" value="1"/>
</dbReference>